<comment type="caution">
    <text evidence="2">The sequence shown here is derived from an EMBL/GenBank/DDBJ whole genome shotgun (WGS) entry which is preliminary data.</text>
</comment>
<organism evidence="2 3">
    <name type="scientific">Pristionchus entomophagus</name>
    <dbReference type="NCBI Taxonomy" id="358040"/>
    <lineage>
        <taxon>Eukaryota</taxon>
        <taxon>Metazoa</taxon>
        <taxon>Ecdysozoa</taxon>
        <taxon>Nematoda</taxon>
        <taxon>Chromadorea</taxon>
        <taxon>Rhabditida</taxon>
        <taxon>Rhabditina</taxon>
        <taxon>Diplogasteromorpha</taxon>
        <taxon>Diplogasteroidea</taxon>
        <taxon>Neodiplogasteridae</taxon>
        <taxon>Pristionchus</taxon>
    </lineage>
</organism>
<feature type="compositionally biased region" description="Basic and acidic residues" evidence="1">
    <location>
        <begin position="41"/>
        <end position="54"/>
    </location>
</feature>
<feature type="compositionally biased region" description="Acidic residues" evidence="1">
    <location>
        <begin position="1"/>
        <end position="18"/>
    </location>
</feature>
<accession>A0AAV5SRI2</accession>
<feature type="region of interest" description="Disordered" evidence="1">
    <location>
        <begin position="41"/>
        <end position="198"/>
    </location>
</feature>
<feature type="region of interest" description="Disordered" evidence="1">
    <location>
        <begin position="1"/>
        <end position="23"/>
    </location>
</feature>
<reference evidence="2" key="1">
    <citation type="submission" date="2023-10" db="EMBL/GenBank/DDBJ databases">
        <title>Genome assembly of Pristionchus species.</title>
        <authorList>
            <person name="Yoshida K."/>
            <person name="Sommer R.J."/>
        </authorList>
    </citation>
    <scope>NUCLEOTIDE SEQUENCE</scope>
    <source>
        <strain evidence="2">RS0144</strain>
    </source>
</reference>
<feature type="non-terminal residue" evidence="2">
    <location>
        <position position="198"/>
    </location>
</feature>
<dbReference type="EMBL" id="BTSX01000002">
    <property type="protein sequence ID" value="GMS85655.1"/>
    <property type="molecule type" value="Genomic_DNA"/>
</dbReference>
<feature type="non-terminal residue" evidence="2">
    <location>
        <position position="1"/>
    </location>
</feature>
<dbReference type="AlphaFoldDB" id="A0AAV5SRI2"/>
<evidence type="ECO:0000256" key="1">
    <source>
        <dbReference type="SAM" id="MobiDB-lite"/>
    </source>
</evidence>
<feature type="compositionally biased region" description="Acidic residues" evidence="1">
    <location>
        <begin position="146"/>
        <end position="172"/>
    </location>
</feature>
<protein>
    <submittedName>
        <fullName evidence="2">Uncharacterized protein</fullName>
    </submittedName>
</protein>
<dbReference type="Proteomes" id="UP001432027">
    <property type="component" value="Unassembled WGS sequence"/>
</dbReference>
<evidence type="ECO:0000313" key="3">
    <source>
        <dbReference type="Proteomes" id="UP001432027"/>
    </source>
</evidence>
<evidence type="ECO:0000313" key="2">
    <source>
        <dbReference type="EMBL" id="GMS85655.1"/>
    </source>
</evidence>
<keyword evidence="3" id="KW-1185">Reference proteome</keyword>
<feature type="compositionally biased region" description="Basic and acidic residues" evidence="1">
    <location>
        <begin position="185"/>
        <end position="198"/>
    </location>
</feature>
<name>A0AAV5SRI2_9BILA</name>
<proteinExistence type="predicted"/>
<feature type="compositionally biased region" description="Basic and acidic residues" evidence="1">
    <location>
        <begin position="117"/>
        <end position="130"/>
    </location>
</feature>
<gene>
    <name evidence="2" type="ORF">PENTCL1PPCAC_7830</name>
</gene>
<sequence length="198" mass="22564">DDEGEEKEEQEKDDEVPEEEQRAILVTSDPIADLEVRMNEEVEEKMEGEPRVADDESSLISPDSFCSRKSETGKDYEEEMIDEDRGEKEEEEVPEGEQRASIGSSTSIPNLGVRTNGRVEEKIEEDKKEYSSNSIAHLWIRRNEVDSDDEGEEMEEEEEEEKEEADMIEGDPDSSTSIADLNDGTNEKVEEKGELEPR</sequence>
<feature type="compositionally biased region" description="Basic and acidic residues" evidence="1">
    <location>
        <begin position="66"/>
        <end position="75"/>
    </location>
</feature>